<dbReference type="PANTHER" id="PTHR21039">
    <property type="entry name" value="HISTIDINOL PHOSPHATASE-RELATED"/>
    <property type="match status" value="1"/>
</dbReference>
<dbReference type="SUPFAM" id="SSF89550">
    <property type="entry name" value="PHP domain-like"/>
    <property type="match status" value="1"/>
</dbReference>
<keyword evidence="6 8" id="KW-0368">Histidine biosynthesis</keyword>
<dbReference type="PANTHER" id="PTHR21039:SF0">
    <property type="entry name" value="HISTIDINOL-PHOSPHATASE"/>
    <property type="match status" value="1"/>
</dbReference>
<dbReference type="InterPro" id="IPR016195">
    <property type="entry name" value="Pol/histidinol_Pase-like"/>
</dbReference>
<dbReference type="NCBIfam" id="TIGR01856">
    <property type="entry name" value="hisJ_fam"/>
    <property type="match status" value="1"/>
</dbReference>
<protein>
    <recommendedName>
        <fullName evidence="3 8">Histidinol-phosphatase</fullName>
        <shortName evidence="8">HolPase</shortName>
        <ecNumber evidence="3 8">3.1.3.15</ecNumber>
    </recommendedName>
</protein>
<reference evidence="10" key="1">
    <citation type="submission" date="2024-06" db="EMBL/GenBank/DDBJ databases">
        <title>Lacrimispora cavernae sp. nov., a novel anaerobe isolated from bat guano pile inside a cave.</title>
        <authorList>
            <person name="Miller S.L."/>
            <person name="Lu N."/>
            <person name="King J."/>
            <person name="Sankaranarayanan K."/>
            <person name="Lawson P.A."/>
        </authorList>
    </citation>
    <scope>NUCLEOTIDE SEQUENCE</scope>
    <source>
        <strain evidence="10">BS-2</strain>
    </source>
</reference>
<dbReference type="Gene3D" id="3.20.20.140">
    <property type="entry name" value="Metal-dependent hydrolases"/>
    <property type="match status" value="1"/>
</dbReference>
<dbReference type="InterPro" id="IPR003141">
    <property type="entry name" value="Pol/His_phosphatase_N"/>
</dbReference>
<accession>A0AAU7PLD8</accession>
<evidence type="ECO:0000256" key="5">
    <source>
        <dbReference type="ARBA" id="ARBA00022801"/>
    </source>
</evidence>
<comment type="similarity">
    <text evidence="2 8">Belongs to the PHP hydrolase family. HisK subfamily.</text>
</comment>
<dbReference type="SMART" id="SM00481">
    <property type="entry name" value="POLIIIAc"/>
    <property type="match status" value="1"/>
</dbReference>
<dbReference type="RefSeq" id="WP_349944844.1">
    <property type="nucleotide sequence ID" value="NZ_CP157940.1"/>
</dbReference>
<proteinExistence type="inferred from homology"/>
<dbReference type="GO" id="GO:0005737">
    <property type="term" value="C:cytoplasm"/>
    <property type="evidence" value="ECO:0007669"/>
    <property type="project" value="TreeGrafter"/>
</dbReference>
<dbReference type="Pfam" id="PF02811">
    <property type="entry name" value="PHP"/>
    <property type="match status" value="1"/>
</dbReference>
<evidence type="ECO:0000256" key="8">
    <source>
        <dbReference type="RuleBase" id="RU366003"/>
    </source>
</evidence>
<dbReference type="GO" id="GO:0004401">
    <property type="term" value="F:histidinol-phosphatase activity"/>
    <property type="evidence" value="ECO:0007669"/>
    <property type="project" value="UniProtKB-UniRule"/>
</dbReference>
<dbReference type="InterPro" id="IPR010140">
    <property type="entry name" value="Histidinol_P_phosphatase_HisJ"/>
</dbReference>
<feature type="domain" description="Polymerase/histidinol phosphatase N-terminal" evidence="9">
    <location>
        <begin position="3"/>
        <end position="82"/>
    </location>
</feature>
<name>A0AAU7PLD8_9FIRM</name>
<evidence type="ECO:0000256" key="4">
    <source>
        <dbReference type="ARBA" id="ARBA00022605"/>
    </source>
</evidence>
<dbReference type="AlphaFoldDB" id="A0AAU7PLD8"/>
<keyword evidence="4 8" id="KW-0028">Amino-acid biosynthesis</keyword>
<evidence type="ECO:0000256" key="7">
    <source>
        <dbReference type="ARBA" id="ARBA00049158"/>
    </source>
</evidence>
<gene>
    <name evidence="10" type="ORF">ABFV83_14655</name>
</gene>
<evidence type="ECO:0000259" key="9">
    <source>
        <dbReference type="SMART" id="SM00481"/>
    </source>
</evidence>
<evidence type="ECO:0000313" key="10">
    <source>
        <dbReference type="EMBL" id="XBS53058.1"/>
    </source>
</evidence>
<dbReference type="InterPro" id="IPR004013">
    <property type="entry name" value="PHP_dom"/>
</dbReference>
<dbReference type="EC" id="3.1.3.15" evidence="3 8"/>
<organism evidence="10">
    <name type="scientific">Lacrimispora sp. BS-2</name>
    <dbReference type="NCBI Taxonomy" id="3151850"/>
    <lineage>
        <taxon>Bacteria</taxon>
        <taxon>Bacillati</taxon>
        <taxon>Bacillota</taxon>
        <taxon>Clostridia</taxon>
        <taxon>Lachnospirales</taxon>
        <taxon>Lachnospiraceae</taxon>
        <taxon>Lacrimispora</taxon>
    </lineage>
</organism>
<evidence type="ECO:0000256" key="1">
    <source>
        <dbReference type="ARBA" id="ARBA00004970"/>
    </source>
</evidence>
<evidence type="ECO:0000256" key="3">
    <source>
        <dbReference type="ARBA" id="ARBA00013085"/>
    </source>
</evidence>
<dbReference type="EMBL" id="CP157940">
    <property type="protein sequence ID" value="XBS53058.1"/>
    <property type="molecule type" value="Genomic_DNA"/>
</dbReference>
<sequence>MLSDYHIHSYFSDDSQCPMEEIVQRAILLGLNEIAFTEHVDYGVKTDLNCDYENYFKEVEKMKEKYKGKLSIKAGIEFGVQTHTIPLFQKDYEKYPFDFIILSNHQVGDKEFWNYQFQEGKSQEEFQKDYYEAIYEVVRKYKDYSVLGHLDMIKRYDTYGEYPDSCIMDMVDKILRQVIADGKGIEVNTSCFRYGLKDLTPSREILKRYLQLGGRILTIGSDTHKFEHLGAYIPEVKGMLKGLGFKQFCTFENMEPIYWDL</sequence>
<evidence type="ECO:0000256" key="6">
    <source>
        <dbReference type="ARBA" id="ARBA00023102"/>
    </source>
</evidence>
<evidence type="ECO:0000256" key="2">
    <source>
        <dbReference type="ARBA" id="ARBA00009152"/>
    </source>
</evidence>
<keyword evidence="5 8" id="KW-0378">Hydrolase</keyword>
<comment type="catalytic activity">
    <reaction evidence="7 8">
        <text>L-histidinol phosphate + H2O = L-histidinol + phosphate</text>
        <dbReference type="Rhea" id="RHEA:14465"/>
        <dbReference type="ChEBI" id="CHEBI:15377"/>
        <dbReference type="ChEBI" id="CHEBI:43474"/>
        <dbReference type="ChEBI" id="CHEBI:57699"/>
        <dbReference type="ChEBI" id="CHEBI:57980"/>
        <dbReference type="EC" id="3.1.3.15"/>
    </reaction>
</comment>
<comment type="pathway">
    <text evidence="1 8">Amino-acid biosynthesis; L-histidine biosynthesis; L-histidine from 5-phospho-alpha-D-ribose 1-diphosphate: step 8/9.</text>
</comment>
<dbReference type="GO" id="GO:0000105">
    <property type="term" value="P:L-histidine biosynthetic process"/>
    <property type="evidence" value="ECO:0007669"/>
    <property type="project" value="UniProtKB-UniRule"/>
</dbReference>